<dbReference type="PANTHER" id="PTHR44591:SF3">
    <property type="entry name" value="RESPONSE REGULATORY DOMAIN-CONTAINING PROTEIN"/>
    <property type="match status" value="1"/>
</dbReference>
<evidence type="ECO:0000313" key="5">
    <source>
        <dbReference type="Proteomes" id="UP000238034"/>
    </source>
</evidence>
<evidence type="ECO:0000256" key="1">
    <source>
        <dbReference type="ARBA" id="ARBA00022553"/>
    </source>
</evidence>
<dbReference type="EMBL" id="PVTH01000009">
    <property type="protein sequence ID" value="PRY50366.1"/>
    <property type="molecule type" value="Genomic_DNA"/>
</dbReference>
<evidence type="ECO:0000259" key="3">
    <source>
        <dbReference type="PROSITE" id="PS50110"/>
    </source>
</evidence>
<evidence type="ECO:0000256" key="2">
    <source>
        <dbReference type="PROSITE-ProRule" id="PRU00169"/>
    </source>
</evidence>
<gene>
    <name evidence="4" type="ORF">B0I27_10989</name>
</gene>
<dbReference type="SMART" id="SM00448">
    <property type="entry name" value="REC"/>
    <property type="match status" value="1"/>
</dbReference>
<feature type="domain" description="Response regulatory" evidence="3">
    <location>
        <begin position="35"/>
        <end position="150"/>
    </location>
</feature>
<sequence>MDKATLRVSSKQGERGYCLKNWHTSWLVLVIMGKRILAIDDNPAILDVLNEILSFEGYEVVTISDGRKVFDTVEQVHPDLILLDVMLDNLDGREICRALKNNRMFSGIPVIMISATHDLKSLLDQPGAPDDFIAKPFDIYYLISKVNHQLAA</sequence>
<dbReference type="SUPFAM" id="SSF52172">
    <property type="entry name" value="CheY-like"/>
    <property type="match status" value="1"/>
</dbReference>
<reference evidence="4 5" key="1">
    <citation type="submission" date="2018-03" db="EMBL/GenBank/DDBJ databases">
        <title>Genomic Encyclopedia of Type Strains, Phase III (KMG-III): the genomes of soil and plant-associated and newly described type strains.</title>
        <authorList>
            <person name="Whitman W."/>
        </authorList>
    </citation>
    <scope>NUCLEOTIDE SEQUENCE [LARGE SCALE GENOMIC DNA]</scope>
    <source>
        <strain evidence="4 5">CGMCC 1.9313</strain>
    </source>
</reference>
<proteinExistence type="predicted"/>
<keyword evidence="1 2" id="KW-0597">Phosphoprotein</keyword>
<dbReference type="AlphaFoldDB" id="A0A2T0TXD5"/>
<protein>
    <submittedName>
        <fullName evidence="4">Response regulator receiver domain-containing protein</fullName>
    </submittedName>
</protein>
<dbReference type="InterPro" id="IPR011006">
    <property type="entry name" value="CheY-like_superfamily"/>
</dbReference>
<accession>A0A2T0TXD5</accession>
<dbReference type="InterPro" id="IPR001789">
    <property type="entry name" value="Sig_transdc_resp-reg_receiver"/>
</dbReference>
<dbReference type="Gene3D" id="3.40.50.2300">
    <property type="match status" value="1"/>
</dbReference>
<dbReference type="InterPro" id="IPR050595">
    <property type="entry name" value="Bact_response_regulator"/>
</dbReference>
<dbReference type="GO" id="GO:0000160">
    <property type="term" value="P:phosphorelay signal transduction system"/>
    <property type="evidence" value="ECO:0007669"/>
    <property type="project" value="InterPro"/>
</dbReference>
<keyword evidence="5" id="KW-1185">Reference proteome</keyword>
<comment type="caution">
    <text evidence="4">The sequence shown here is derived from an EMBL/GenBank/DDBJ whole genome shotgun (WGS) entry which is preliminary data.</text>
</comment>
<organism evidence="4 5">
    <name type="scientific">Arcticibacter pallidicorallinus</name>
    <dbReference type="NCBI Taxonomy" id="1259464"/>
    <lineage>
        <taxon>Bacteria</taxon>
        <taxon>Pseudomonadati</taxon>
        <taxon>Bacteroidota</taxon>
        <taxon>Sphingobacteriia</taxon>
        <taxon>Sphingobacteriales</taxon>
        <taxon>Sphingobacteriaceae</taxon>
        <taxon>Arcticibacter</taxon>
    </lineage>
</organism>
<name>A0A2T0TXD5_9SPHI</name>
<dbReference type="PROSITE" id="PS50110">
    <property type="entry name" value="RESPONSE_REGULATORY"/>
    <property type="match status" value="1"/>
</dbReference>
<evidence type="ECO:0000313" key="4">
    <source>
        <dbReference type="EMBL" id="PRY50366.1"/>
    </source>
</evidence>
<feature type="modified residue" description="4-aspartylphosphate" evidence="2">
    <location>
        <position position="84"/>
    </location>
</feature>
<dbReference type="Pfam" id="PF00072">
    <property type="entry name" value="Response_reg"/>
    <property type="match status" value="1"/>
</dbReference>
<dbReference type="Proteomes" id="UP000238034">
    <property type="component" value="Unassembled WGS sequence"/>
</dbReference>
<dbReference type="PANTHER" id="PTHR44591">
    <property type="entry name" value="STRESS RESPONSE REGULATOR PROTEIN 1"/>
    <property type="match status" value="1"/>
</dbReference>